<dbReference type="InterPro" id="IPR023468">
    <property type="entry name" value="Riboflavin_kinase"/>
</dbReference>
<dbReference type="EC" id="2.7.1.26" evidence="14"/>
<comment type="pathway">
    <text evidence="1 14">Cofactor biosynthesis; FAD biosynthesis; FAD from FMN: step 1/1.</text>
</comment>
<evidence type="ECO:0000313" key="16">
    <source>
        <dbReference type="EMBL" id="SCX75639.1"/>
    </source>
</evidence>
<keyword evidence="3 14" id="KW-0285">Flavoprotein</keyword>
<evidence type="ECO:0000256" key="4">
    <source>
        <dbReference type="ARBA" id="ARBA00022643"/>
    </source>
</evidence>
<dbReference type="EC" id="2.7.7.2" evidence="14"/>
<comment type="catalytic activity">
    <reaction evidence="12 14">
        <text>riboflavin + ATP = FMN + ADP + H(+)</text>
        <dbReference type="Rhea" id="RHEA:14357"/>
        <dbReference type="ChEBI" id="CHEBI:15378"/>
        <dbReference type="ChEBI" id="CHEBI:30616"/>
        <dbReference type="ChEBI" id="CHEBI:57986"/>
        <dbReference type="ChEBI" id="CHEBI:58210"/>
        <dbReference type="ChEBI" id="CHEBI:456216"/>
        <dbReference type="EC" id="2.7.1.26"/>
    </reaction>
</comment>
<dbReference type="GO" id="GO:0006747">
    <property type="term" value="P:FAD biosynthetic process"/>
    <property type="evidence" value="ECO:0007669"/>
    <property type="project" value="UniProtKB-UniRule"/>
</dbReference>
<dbReference type="PANTHER" id="PTHR22749:SF6">
    <property type="entry name" value="RIBOFLAVIN KINASE"/>
    <property type="match status" value="1"/>
</dbReference>
<keyword evidence="4 14" id="KW-0288">FMN</keyword>
<evidence type="ECO:0000259" key="15">
    <source>
        <dbReference type="SMART" id="SM00904"/>
    </source>
</evidence>
<keyword evidence="9 14" id="KW-0274">FAD</keyword>
<comment type="pathway">
    <text evidence="2 14">Cofactor biosynthesis; FMN biosynthesis; FMN from riboflavin (ATP route): step 1/1.</text>
</comment>
<evidence type="ECO:0000256" key="14">
    <source>
        <dbReference type="PIRNR" id="PIRNR004491"/>
    </source>
</evidence>
<evidence type="ECO:0000256" key="3">
    <source>
        <dbReference type="ARBA" id="ARBA00022630"/>
    </source>
</evidence>
<dbReference type="SMART" id="SM00904">
    <property type="entry name" value="Flavokinase"/>
    <property type="match status" value="1"/>
</dbReference>
<dbReference type="OrthoDB" id="9803667at2"/>
<reference evidence="17" key="1">
    <citation type="submission" date="2016-10" db="EMBL/GenBank/DDBJ databases">
        <authorList>
            <person name="Varghese N."/>
            <person name="Submissions S."/>
        </authorList>
    </citation>
    <scope>NUCLEOTIDE SEQUENCE [LARGE SCALE GENOMIC DNA]</scope>
    <source>
        <strain evidence="17">XBD2006</strain>
    </source>
</reference>
<proteinExistence type="inferred from homology"/>
<gene>
    <name evidence="16" type="ORF">SAMN02910451_00121</name>
</gene>
<evidence type="ECO:0000256" key="8">
    <source>
        <dbReference type="ARBA" id="ARBA00022777"/>
    </source>
</evidence>
<dbReference type="EMBL" id="FMUR01000003">
    <property type="protein sequence ID" value="SCX75639.1"/>
    <property type="molecule type" value="Genomic_DNA"/>
</dbReference>
<dbReference type="PANTHER" id="PTHR22749">
    <property type="entry name" value="RIBOFLAVIN KINASE/FMN ADENYLYLTRANSFERASE"/>
    <property type="match status" value="1"/>
</dbReference>
<evidence type="ECO:0000256" key="5">
    <source>
        <dbReference type="ARBA" id="ARBA00022679"/>
    </source>
</evidence>
<dbReference type="GO" id="GO:0009231">
    <property type="term" value="P:riboflavin biosynthetic process"/>
    <property type="evidence" value="ECO:0007669"/>
    <property type="project" value="InterPro"/>
</dbReference>
<keyword evidence="11" id="KW-0511">Multifunctional enzyme</keyword>
<dbReference type="PIRSF" id="PIRSF004491">
    <property type="entry name" value="FAD_Synth"/>
    <property type="match status" value="1"/>
</dbReference>
<dbReference type="GO" id="GO:0003919">
    <property type="term" value="F:FMN adenylyltransferase activity"/>
    <property type="evidence" value="ECO:0007669"/>
    <property type="project" value="UniProtKB-UniRule"/>
</dbReference>
<evidence type="ECO:0000256" key="7">
    <source>
        <dbReference type="ARBA" id="ARBA00022741"/>
    </source>
</evidence>
<dbReference type="Pfam" id="PF01687">
    <property type="entry name" value="Flavokinase"/>
    <property type="match status" value="1"/>
</dbReference>
<keyword evidence="8 14" id="KW-0418">Kinase</keyword>
<dbReference type="NCBIfam" id="TIGR00083">
    <property type="entry name" value="ribF"/>
    <property type="match status" value="1"/>
</dbReference>
<dbReference type="UniPathway" id="UPA00277">
    <property type="reaction ID" value="UER00407"/>
</dbReference>
<dbReference type="SUPFAM" id="SSF52374">
    <property type="entry name" value="Nucleotidylyl transferase"/>
    <property type="match status" value="1"/>
</dbReference>
<dbReference type="InterPro" id="IPR015864">
    <property type="entry name" value="FAD_synthase"/>
</dbReference>
<comment type="similarity">
    <text evidence="14">Belongs to the ribF family.</text>
</comment>
<name>A0A1G5ACP7_9FIRM</name>
<evidence type="ECO:0000256" key="13">
    <source>
        <dbReference type="ARBA" id="ARBA00049494"/>
    </source>
</evidence>
<dbReference type="AlphaFoldDB" id="A0A1G5ACP7"/>
<dbReference type="InterPro" id="IPR002606">
    <property type="entry name" value="Riboflavin_kinase_bac"/>
</dbReference>
<evidence type="ECO:0000256" key="1">
    <source>
        <dbReference type="ARBA" id="ARBA00004726"/>
    </source>
</evidence>
<keyword evidence="5 14" id="KW-0808">Transferase</keyword>
<dbReference type="RefSeq" id="WP_074461161.1">
    <property type="nucleotide sequence ID" value="NZ_FMUR01000003.1"/>
</dbReference>
<dbReference type="InterPro" id="IPR014729">
    <property type="entry name" value="Rossmann-like_a/b/a_fold"/>
</dbReference>
<keyword evidence="17" id="KW-1185">Reference proteome</keyword>
<sequence>MKIITELDKLNIREKTAVAIGKFDGIHVGHKELLSKILEKKKEGLKATVFTFDPSPEEFFLGHPVTQLFTKEEKLKAFKDLGVDILVMFPLNDETAATDPEEFVRRILVDELNAGFIAAGSDVSFGDKGKGDSALLEKLEKELSYELCIIDKVKIDGEEVSSTRVRNAISDGDIALSKRLLGADYSISGIVEHGNHLGHTIGVPTVNILPPSMKLLPPYGVYSSTVRIGDSEFKGMTNIGRKPTVSDKEKVGVETYIYDFDSDVYGEYIEVVLHSFVRPEMKFESMEQLKLQIQQDIKNAVRSF</sequence>
<dbReference type="FunFam" id="3.40.50.620:FF:000021">
    <property type="entry name" value="Riboflavin biosynthesis protein"/>
    <property type="match status" value="1"/>
</dbReference>
<organism evidence="16 17">
    <name type="scientific">Butyrivibrio hungatei</name>
    <dbReference type="NCBI Taxonomy" id="185008"/>
    <lineage>
        <taxon>Bacteria</taxon>
        <taxon>Bacillati</taxon>
        <taxon>Bacillota</taxon>
        <taxon>Clostridia</taxon>
        <taxon>Lachnospirales</taxon>
        <taxon>Lachnospiraceae</taxon>
        <taxon>Butyrivibrio</taxon>
    </lineage>
</organism>
<dbReference type="Pfam" id="PF06574">
    <property type="entry name" value="FAD_syn"/>
    <property type="match status" value="1"/>
</dbReference>
<evidence type="ECO:0000256" key="12">
    <source>
        <dbReference type="ARBA" id="ARBA00047880"/>
    </source>
</evidence>
<keyword evidence="7 14" id="KW-0547">Nucleotide-binding</keyword>
<evidence type="ECO:0000256" key="11">
    <source>
        <dbReference type="ARBA" id="ARBA00023268"/>
    </source>
</evidence>
<evidence type="ECO:0000256" key="10">
    <source>
        <dbReference type="ARBA" id="ARBA00022840"/>
    </source>
</evidence>
<evidence type="ECO:0000313" key="17">
    <source>
        <dbReference type="Proteomes" id="UP000183047"/>
    </source>
</evidence>
<dbReference type="InterPro" id="IPR015865">
    <property type="entry name" value="Riboflavin_kinase_bac/euk"/>
</dbReference>
<evidence type="ECO:0000256" key="2">
    <source>
        <dbReference type="ARBA" id="ARBA00005201"/>
    </source>
</evidence>
<dbReference type="NCBIfam" id="NF004162">
    <property type="entry name" value="PRK05627.1-5"/>
    <property type="match status" value="1"/>
</dbReference>
<evidence type="ECO:0000256" key="6">
    <source>
        <dbReference type="ARBA" id="ARBA00022695"/>
    </source>
</evidence>
<protein>
    <recommendedName>
        <fullName evidence="14">Riboflavin biosynthesis protein</fullName>
    </recommendedName>
    <domain>
        <recommendedName>
            <fullName evidence="14">Riboflavin kinase</fullName>
            <ecNumber evidence="14">2.7.1.26</ecNumber>
        </recommendedName>
        <alternativeName>
            <fullName evidence="14">Flavokinase</fullName>
        </alternativeName>
    </domain>
    <domain>
        <recommendedName>
            <fullName evidence="14">FMN adenylyltransferase</fullName>
            <ecNumber evidence="14">2.7.7.2</ecNumber>
        </recommendedName>
        <alternativeName>
            <fullName evidence="14">FAD pyrophosphorylase</fullName>
        </alternativeName>
        <alternativeName>
            <fullName evidence="14">FAD synthase</fullName>
        </alternativeName>
    </domain>
</protein>
<dbReference type="GO" id="GO:0008531">
    <property type="term" value="F:riboflavin kinase activity"/>
    <property type="evidence" value="ECO:0007669"/>
    <property type="project" value="UniProtKB-UniRule"/>
</dbReference>
<feature type="domain" description="Riboflavin kinase" evidence="15">
    <location>
        <begin position="180"/>
        <end position="303"/>
    </location>
</feature>
<dbReference type="Gene3D" id="2.40.30.30">
    <property type="entry name" value="Riboflavin kinase-like"/>
    <property type="match status" value="1"/>
</dbReference>
<dbReference type="CDD" id="cd02064">
    <property type="entry name" value="FAD_synthetase_N"/>
    <property type="match status" value="1"/>
</dbReference>
<dbReference type="GO" id="GO:0005524">
    <property type="term" value="F:ATP binding"/>
    <property type="evidence" value="ECO:0007669"/>
    <property type="project" value="UniProtKB-UniRule"/>
</dbReference>
<evidence type="ECO:0000256" key="9">
    <source>
        <dbReference type="ARBA" id="ARBA00022827"/>
    </source>
</evidence>
<comment type="catalytic activity">
    <reaction evidence="13 14">
        <text>FMN + ATP + H(+) = FAD + diphosphate</text>
        <dbReference type="Rhea" id="RHEA:17237"/>
        <dbReference type="ChEBI" id="CHEBI:15378"/>
        <dbReference type="ChEBI" id="CHEBI:30616"/>
        <dbReference type="ChEBI" id="CHEBI:33019"/>
        <dbReference type="ChEBI" id="CHEBI:57692"/>
        <dbReference type="ChEBI" id="CHEBI:58210"/>
        <dbReference type="EC" id="2.7.7.2"/>
    </reaction>
</comment>
<accession>A0A1G5ACP7</accession>
<keyword evidence="6 14" id="KW-0548">Nucleotidyltransferase</keyword>
<dbReference type="Proteomes" id="UP000183047">
    <property type="component" value="Unassembled WGS sequence"/>
</dbReference>
<dbReference type="UniPathway" id="UPA00276">
    <property type="reaction ID" value="UER00406"/>
</dbReference>
<dbReference type="SUPFAM" id="SSF82114">
    <property type="entry name" value="Riboflavin kinase-like"/>
    <property type="match status" value="1"/>
</dbReference>
<dbReference type="Gene3D" id="3.40.50.620">
    <property type="entry name" value="HUPs"/>
    <property type="match status" value="1"/>
</dbReference>
<dbReference type="GO" id="GO:0009398">
    <property type="term" value="P:FMN biosynthetic process"/>
    <property type="evidence" value="ECO:0007669"/>
    <property type="project" value="UniProtKB-UniRule"/>
</dbReference>
<dbReference type="InterPro" id="IPR023465">
    <property type="entry name" value="Riboflavin_kinase_dom_sf"/>
</dbReference>
<keyword evidence="10 14" id="KW-0067">ATP-binding</keyword>